<dbReference type="PANTHER" id="PTHR43774:SF1">
    <property type="entry name" value="PEPTIDE METHIONINE SULFOXIDE REDUCTASE MSRA 2"/>
    <property type="match status" value="1"/>
</dbReference>
<dbReference type="Pfam" id="PF01625">
    <property type="entry name" value="PMSR"/>
    <property type="match status" value="2"/>
</dbReference>
<comment type="similarity">
    <text evidence="1">Belongs to the MsrA Met sulfoxide reductase family.</text>
</comment>
<feature type="domain" description="Peptide methionine sulphoxide reductase MsrA" evidence="7">
    <location>
        <begin position="62"/>
        <end position="107"/>
    </location>
</feature>
<name>A0AAR5PT69_DENPD</name>
<dbReference type="InterPro" id="IPR002569">
    <property type="entry name" value="Met_Sox_Rdtase_MsrA_dom"/>
</dbReference>
<proteinExistence type="inferred from homology"/>
<dbReference type="InterPro" id="IPR036509">
    <property type="entry name" value="Met_Sox_Rdtase_MsrA_sf"/>
</dbReference>
<keyword evidence="6" id="KW-0472">Membrane</keyword>
<evidence type="ECO:0000259" key="7">
    <source>
        <dbReference type="Pfam" id="PF01625"/>
    </source>
</evidence>
<reference evidence="9" key="1">
    <citation type="journal article" date="2013" name="Genome Biol.">
        <title>Draft genome of the mountain pine beetle, Dendroctonus ponderosae Hopkins, a major forest pest.</title>
        <authorList>
            <person name="Keeling C.I."/>
            <person name="Yuen M.M."/>
            <person name="Liao N.Y."/>
            <person name="Docking T.R."/>
            <person name="Chan S.K."/>
            <person name="Taylor G.A."/>
            <person name="Palmquist D.L."/>
            <person name="Jackman S.D."/>
            <person name="Nguyen A."/>
            <person name="Li M."/>
            <person name="Henderson H."/>
            <person name="Janes J.K."/>
            <person name="Zhao Y."/>
            <person name="Pandoh P."/>
            <person name="Moore R."/>
            <person name="Sperling F.A."/>
            <person name="Huber D.P."/>
            <person name="Birol I."/>
            <person name="Jones S.J."/>
            <person name="Bohlmann J."/>
        </authorList>
    </citation>
    <scope>NUCLEOTIDE SEQUENCE</scope>
</reference>
<keyword evidence="9" id="KW-1185">Reference proteome</keyword>
<feature type="transmembrane region" description="Helical" evidence="6">
    <location>
        <begin position="7"/>
        <end position="25"/>
    </location>
</feature>
<dbReference type="KEGG" id="dpa:109540198"/>
<sequence length="290" mass="32525">MDLAKKVIFSSGLVVVISAIVFQTIQHFGANKLDIQWKFSNNEETRTEGKMPSLEQEVIFKKATFGMGCFWANDALFGAQPGVLRTRVGYAGGTTGNPVYKNIIGSESEGGSSHADSVPSTSGSNPRGDHTEVIEIDFDPNIISYRDLLKLFWDNHEYGLTTVIKRQYMSLILYHEEEQKRIAELDIEVEAGKRNEKLITEIAPAGPFYPAEDYHQKYRLQKHKWIMEELNISPDQLQTSQIAARLNGYLAGVGKLQDLEKDVKVLGIPEKIASFVKIQYLDNEGGSLYC</sequence>
<feature type="compositionally biased region" description="Polar residues" evidence="5">
    <location>
        <begin position="114"/>
        <end position="125"/>
    </location>
</feature>
<dbReference type="HAMAP" id="MF_01401">
    <property type="entry name" value="MsrA"/>
    <property type="match status" value="1"/>
</dbReference>
<dbReference type="CTD" id="4482"/>
<evidence type="ECO:0000256" key="1">
    <source>
        <dbReference type="ARBA" id="ARBA00005591"/>
    </source>
</evidence>
<dbReference type="EC" id="1.8.4.11" evidence="2"/>
<dbReference type="EnsemblMetazoa" id="XM_019908442.1">
    <property type="protein sequence ID" value="XP_019764001.1"/>
    <property type="gene ID" value="LOC109540198"/>
</dbReference>
<evidence type="ECO:0000256" key="4">
    <source>
        <dbReference type="ARBA" id="ARBA00030643"/>
    </source>
</evidence>
<dbReference type="GeneID" id="109540198"/>
<keyword evidence="6" id="KW-0812">Transmembrane</keyword>
<dbReference type="Gene3D" id="3.30.1060.10">
    <property type="entry name" value="Peptide methionine sulphoxide reductase MsrA"/>
    <property type="match status" value="1"/>
</dbReference>
<evidence type="ECO:0000256" key="5">
    <source>
        <dbReference type="SAM" id="MobiDB-lite"/>
    </source>
</evidence>
<dbReference type="PANTHER" id="PTHR43774">
    <property type="entry name" value="PEPTIDE METHIONINE SULFOXIDE REDUCTASE"/>
    <property type="match status" value="1"/>
</dbReference>
<dbReference type="Proteomes" id="UP000019118">
    <property type="component" value="Unassembled WGS sequence"/>
</dbReference>
<evidence type="ECO:0000256" key="2">
    <source>
        <dbReference type="ARBA" id="ARBA00012502"/>
    </source>
</evidence>
<feature type="region of interest" description="Disordered" evidence="5">
    <location>
        <begin position="104"/>
        <end position="131"/>
    </location>
</feature>
<evidence type="ECO:0000256" key="3">
    <source>
        <dbReference type="ARBA" id="ARBA00023002"/>
    </source>
</evidence>
<organism evidence="8 9">
    <name type="scientific">Dendroctonus ponderosae</name>
    <name type="common">Mountain pine beetle</name>
    <dbReference type="NCBI Taxonomy" id="77166"/>
    <lineage>
        <taxon>Eukaryota</taxon>
        <taxon>Metazoa</taxon>
        <taxon>Ecdysozoa</taxon>
        <taxon>Arthropoda</taxon>
        <taxon>Hexapoda</taxon>
        <taxon>Insecta</taxon>
        <taxon>Pterygota</taxon>
        <taxon>Neoptera</taxon>
        <taxon>Endopterygota</taxon>
        <taxon>Coleoptera</taxon>
        <taxon>Polyphaga</taxon>
        <taxon>Cucujiformia</taxon>
        <taxon>Curculionidae</taxon>
        <taxon>Scolytinae</taxon>
        <taxon>Dendroctonus</taxon>
    </lineage>
</organism>
<evidence type="ECO:0000256" key="6">
    <source>
        <dbReference type="SAM" id="Phobius"/>
    </source>
</evidence>
<evidence type="ECO:0000313" key="8">
    <source>
        <dbReference type="EnsemblMetazoa" id="XP_019764001.1"/>
    </source>
</evidence>
<evidence type="ECO:0000313" key="9">
    <source>
        <dbReference type="Proteomes" id="UP000019118"/>
    </source>
</evidence>
<dbReference type="SUPFAM" id="SSF55068">
    <property type="entry name" value="Peptide methionine sulfoxide reductase"/>
    <property type="match status" value="1"/>
</dbReference>
<keyword evidence="6" id="KW-1133">Transmembrane helix</keyword>
<accession>A0AAR5PT69</accession>
<dbReference type="AlphaFoldDB" id="A0AAR5PT69"/>
<keyword evidence="3" id="KW-0560">Oxidoreductase</keyword>
<protein>
    <recommendedName>
        <fullName evidence="2">peptide-methionine (S)-S-oxide reductase</fullName>
        <ecNumber evidence="2">1.8.4.11</ecNumber>
    </recommendedName>
    <alternativeName>
        <fullName evidence="4">Peptide-methionine (S)-S-oxide reductase</fullName>
    </alternativeName>
</protein>
<feature type="domain" description="Peptide methionine sulphoxide reductase MsrA" evidence="7">
    <location>
        <begin position="127"/>
        <end position="224"/>
    </location>
</feature>
<reference evidence="8" key="2">
    <citation type="submission" date="2024-08" db="UniProtKB">
        <authorList>
            <consortium name="EnsemblMetazoa"/>
        </authorList>
    </citation>
    <scope>IDENTIFICATION</scope>
</reference>
<dbReference type="GO" id="GO:0008113">
    <property type="term" value="F:peptide-methionine (S)-S-oxide reductase activity"/>
    <property type="evidence" value="ECO:0007669"/>
    <property type="project" value="UniProtKB-EC"/>
</dbReference>